<dbReference type="AlphaFoldDB" id="A0A8H8NSJ5"/>
<organism evidence="1 2">
    <name type="scientific">Rhizoctonia solani</name>
    <dbReference type="NCBI Taxonomy" id="456999"/>
    <lineage>
        <taxon>Eukaryota</taxon>
        <taxon>Fungi</taxon>
        <taxon>Dikarya</taxon>
        <taxon>Basidiomycota</taxon>
        <taxon>Agaricomycotina</taxon>
        <taxon>Agaricomycetes</taxon>
        <taxon>Cantharellales</taxon>
        <taxon>Ceratobasidiaceae</taxon>
        <taxon>Rhizoctonia</taxon>
    </lineage>
</organism>
<dbReference type="Proteomes" id="UP000650533">
    <property type="component" value="Chromosome 2"/>
</dbReference>
<evidence type="ECO:0000313" key="1">
    <source>
        <dbReference type="EMBL" id="QRW17447.1"/>
    </source>
</evidence>
<name>A0A8H8NSJ5_9AGAM</name>
<dbReference type="RefSeq" id="XP_043177684.1">
    <property type="nucleotide sequence ID" value="XM_043325265.1"/>
</dbReference>
<evidence type="ECO:0000313" key="2">
    <source>
        <dbReference type="Proteomes" id="UP000650533"/>
    </source>
</evidence>
<dbReference type="KEGG" id="rsx:RhiXN_05449"/>
<dbReference type="EMBL" id="CP059659">
    <property type="protein sequence ID" value="QRW17447.1"/>
    <property type="molecule type" value="Genomic_DNA"/>
</dbReference>
<protein>
    <submittedName>
        <fullName evidence="1">Uncharacterized protein</fullName>
    </submittedName>
</protein>
<gene>
    <name evidence="1" type="ORF">RhiXN_05449</name>
</gene>
<reference evidence="1" key="1">
    <citation type="submission" date="2020-05" db="EMBL/GenBank/DDBJ databases">
        <title>Evolutionary and genomic comparisons of hybrid uninucleate and nonhybrid Rhizoctonia fungi.</title>
        <authorList>
            <person name="Li C."/>
            <person name="Chen X."/>
        </authorList>
    </citation>
    <scope>NUCLEOTIDE SEQUENCE</scope>
    <source>
        <strain evidence="1">AG-1 IA</strain>
    </source>
</reference>
<accession>A0A8H8NSJ5</accession>
<proteinExistence type="predicted"/>
<sequence>MRSRKLRERWEAEETLLECPTYDSYSVSIPKPSKRADVDGQCRGLFAATSWVTTFSDDRVEIFWVFLQAESELVDMPNQTRAEKLAETGEKLAALVGSSYTGHQCGAVSTLSPGQRVDLYSLQSTPGNPVRNKAWD</sequence>
<dbReference type="GeneID" id="67027728"/>